<evidence type="ECO:0000256" key="11">
    <source>
        <dbReference type="ARBA" id="ARBA00023316"/>
    </source>
</evidence>
<keyword evidence="11" id="KW-0961">Cell wall biogenesis/degradation</keyword>
<dbReference type="InterPro" id="IPR015956">
    <property type="entry name" value="Peniciliin-bd_prot_C_sf"/>
</dbReference>
<comment type="similarity">
    <text evidence="3 13">Belongs to the peptidase S11 family.</text>
</comment>
<dbReference type="Pfam" id="PF07943">
    <property type="entry name" value="PBP5_C"/>
    <property type="match status" value="1"/>
</dbReference>
<evidence type="ECO:0000256" key="12">
    <source>
        <dbReference type="ARBA" id="ARBA00034000"/>
    </source>
</evidence>
<dbReference type="SUPFAM" id="SSF69189">
    <property type="entry name" value="Penicillin-binding protein associated domain"/>
    <property type="match status" value="1"/>
</dbReference>
<dbReference type="Gene3D" id="3.40.710.10">
    <property type="entry name" value="DD-peptidase/beta-lactamase superfamily"/>
    <property type="match status" value="1"/>
</dbReference>
<keyword evidence="10" id="KW-0573">Peptidoglycan synthesis</keyword>
<keyword evidence="5 17" id="KW-0121">Carboxypeptidase</keyword>
<accession>A0ABR5PAP9</accession>
<evidence type="ECO:0000256" key="8">
    <source>
        <dbReference type="ARBA" id="ARBA00022801"/>
    </source>
</evidence>
<dbReference type="PRINTS" id="PR00725">
    <property type="entry name" value="DADACBPTASE1"/>
</dbReference>
<comment type="function">
    <text evidence="1">Removes C-terminal D-alanyl residues from sugar-peptide cell wall precursors.</text>
</comment>
<proteinExistence type="inferred from homology"/>
<evidence type="ECO:0000259" key="16">
    <source>
        <dbReference type="Pfam" id="PF07943"/>
    </source>
</evidence>
<evidence type="ECO:0000259" key="15">
    <source>
        <dbReference type="Pfam" id="PF00768"/>
    </source>
</evidence>
<dbReference type="Proteomes" id="UP000051977">
    <property type="component" value="Unassembled WGS sequence"/>
</dbReference>
<comment type="caution">
    <text evidence="17">The sequence shown here is derived from an EMBL/GenBank/DDBJ whole genome shotgun (WGS) entry which is preliminary data.</text>
</comment>
<dbReference type="InterPro" id="IPR012907">
    <property type="entry name" value="Peptidase_S11_C"/>
</dbReference>
<dbReference type="Gene3D" id="2.60.410.10">
    <property type="entry name" value="D-Ala-D-Ala carboxypeptidase, C-terminal domain"/>
    <property type="match status" value="1"/>
</dbReference>
<protein>
    <recommendedName>
        <fullName evidence="4">serine-type D-Ala-D-Ala carboxypeptidase</fullName>
        <ecNumber evidence="4">3.4.16.4</ecNumber>
    </recommendedName>
</protein>
<evidence type="ECO:0000256" key="2">
    <source>
        <dbReference type="ARBA" id="ARBA00004752"/>
    </source>
</evidence>
<dbReference type="PANTHER" id="PTHR21581:SF11">
    <property type="entry name" value="D-ALANYL-D-ALANINE CARBOXYPEPTIDASE DACA"/>
    <property type="match status" value="1"/>
</dbReference>
<evidence type="ECO:0000256" key="4">
    <source>
        <dbReference type="ARBA" id="ARBA00012448"/>
    </source>
</evidence>
<dbReference type="PANTHER" id="PTHR21581">
    <property type="entry name" value="D-ALANYL-D-ALANINE CARBOXYPEPTIDASE"/>
    <property type="match status" value="1"/>
</dbReference>
<dbReference type="InterPro" id="IPR001967">
    <property type="entry name" value="Peptidase_S11_N"/>
</dbReference>
<feature type="chain" id="PRO_5046461242" description="serine-type D-Ala-D-Ala carboxypeptidase" evidence="14">
    <location>
        <begin position="30"/>
        <end position="422"/>
    </location>
</feature>
<keyword evidence="9" id="KW-0133">Cell shape</keyword>
<reference evidence="17 18" key="1">
    <citation type="journal article" date="2015" name="Genome Announc.">
        <title>Expanding the biotechnology potential of lactobacilli through comparative genomics of 213 strains and associated genera.</title>
        <authorList>
            <person name="Sun Z."/>
            <person name="Harris H.M."/>
            <person name="McCann A."/>
            <person name="Guo C."/>
            <person name="Argimon S."/>
            <person name="Zhang W."/>
            <person name="Yang X."/>
            <person name="Jeffery I.B."/>
            <person name="Cooney J.C."/>
            <person name="Kagawa T.F."/>
            <person name="Liu W."/>
            <person name="Song Y."/>
            <person name="Salvetti E."/>
            <person name="Wrobel A."/>
            <person name="Rasinkangas P."/>
            <person name="Parkhill J."/>
            <person name="Rea M.C."/>
            <person name="O'Sullivan O."/>
            <person name="Ritari J."/>
            <person name="Douillard F.P."/>
            <person name="Paul Ross R."/>
            <person name="Yang R."/>
            <person name="Briner A.E."/>
            <person name="Felis G.E."/>
            <person name="de Vos W.M."/>
            <person name="Barrangou R."/>
            <person name="Klaenhammer T.R."/>
            <person name="Caufield P.W."/>
            <person name="Cui Y."/>
            <person name="Zhang H."/>
            <person name="O'Toole P.W."/>
        </authorList>
    </citation>
    <scope>NUCLEOTIDE SEQUENCE [LARGE SCALE GENOMIC DNA]</scope>
    <source>
        <strain evidence="17 18">DSM 19907</strain>
    </source>
</reference>
<name>A0ABR5PAP9_9LACO</name>
<evidence type="ECO:0000313" key="17">
    <source>
        <dbReference type="EMBL" id="KRL14973.1"/>
    </source>
</evidence>
<keyword evidence="6" id="KW-0645">Protease</keyword>
<evidence type="ECO:0000256" key="13">
    <source>
        <dbReference type="RuleBase" id="RU004016"/>
    </source>
</evidence>
<evidence type="ECO:0000256" key="9">
    <source>
        <dbReference type="ARBA" id="ARBA00022960"/>
    </source>
</evidence>
<evidence type="ECO:0000256" key="10">
    <source>
        <dbReference type="ARBA" id="ARBA00022984"/>
    </source>
</evidence>
<comment type="pathway">
    <text evidence="2">Cell wall biogenesis; peptidoglycan biosynthesis.</text>
</comment>
<organism evidence="17 18">
    <name type="scientific">Lentilactobacillus rapi DSM 19907 = JCM 15042</name>
    <dbReference type="NCBI Taxonomy" id="1423795"/>
    <lineage>
        <taxon>Bacteria</taxon>
        <taxon>Bacillati</taxon>
        <taxon>Bacillota</taxon>
        <taxon>Bacilli</taxon>
        <taxon>Lactobacillales</taxon>
        <taxon>Lactobacillaceae</taxon>
        <taxon>Lentilactobacillus</taxon>
    </lineage>
</organism>
<dbReference type="Pfam" id="PF00768">
    <property type="entry name" value="Peptidase_S11"/>
    <property type="match status" value="1"/>
</dbReference>
<dbReference type="GO" id="GO:0004180">
    <property type="term" value="F:carboxypeptidase activity"/>
    <property type="evidence" value="ECO:0007669"/>
    <property type="project" value="UniProtKB-KW"/>
</dbReference>
<evidence type="ECO:0000256" key="5">
    <source>
        <dbReference type="ARBA" id="ARBA00022645"/>
    </source>
</evidence>
<evidence type="ECO:0000256" key="7">
    <source>
        <dbReference type="ARBA" id="ARBA00022729"/>
    </source>
</evidence>
<feature type="domain" description="Peptidase S11 D-alanyl-D-alanine carboxypeptidase A N-terminal" evidence="15">
    <location>
        <begin position="33"/>
        <end position="282"/>
    </location>
</feature>
<evidence type="ECO:0000256" key="1">
    <source>
        <dbReference type="ARBA" id="ARBA00003217"/>
    </source>
</evidence>
<evidence type="ECO:0000256" key="3">
    <source>
        <dbReference type="ARBA" id="ARBA00007164"/>
    </source>
</evidence>
<comment type="catalytic activity">
    <reaction evidence="12">
        <text>Preferential cleavage: (Ac)2-L-Lys-D-Ala-|-D-Ala. Also transpeptidation of peptidyl-alanyl moieties that are N-acyl substituents of D-alanine.</text>
        <dbReference type="EC" id="3.4.16.4"/>
    </reaction>
</comment>
<evidence type="ECO:0000313" key="18">
    <source>
        <dbReference type="Proteomes" id="UP000051977"/>
    </source>
</evidence>
<keyword evidence="8" id="KW-0378">Hydrolase</keyword>
<sequence length="422" mass="45189">MKMNLRFKAIIALIGTFLLSAGFATSVQASSVTDQPVIAAKAAIAVDARTGQILYQKNANQALPIASVSKLMTIYIVHQQIKQKKLAWDDQVTISPAIAKLSTASGLTNVPLTAGKSYSVRQLVNATLVASANAAALALGQKVAGTPVKFAKLMTQTAKQIGIKDAKFYNASGLTNKLTGGLALANVSGDAENELSASDVALLASKLMKTFPRVTEITKKTASTFYGTAITGHNQLLNDHQIAKGVVVDGLKTGTSDKAGACFVGSATRKHHRIITVVLGSRNKSATDPARFIQTAKLMRYVFTKQHPITLSKGSQIKGVDKATVPDGKQVDVQPVVKKTTWVWAPKNVSKQQVQGKYVHLNQKIAAPAKKGTAAGKTQLTYKQGLPKYLQTEDSEVQLVTNQSIKKANPFILLWRAILRLF</sequence>
<evidence type="ECO:0000256" key="14">
    <source>
        <dbReference type="SAM" id="SignalP"/>
    </source>
</evidence>
<dbReference type="EMBL" id="AZEI01000082">
    <property type="protein sequence ID" value="KRL14973.1"/>
    <property type="molecule type" value="Genomic_DNA"/>
</dbReference>
<dbReference type="SUPFAM" id="SSF56601">
    <property type="entry name" value="beta-lactamase/transpeptidase-like"/>
    <property type="match status" value="1"/>
</dbReference>
<evidence type="ECO:0000256" key="6">
    <source>
        <dbReference type="ARBA" id="ARBA00022670"/>
    </source>
</evidence>
<dbReference type="InterPro" id="IPR012338">
    <property type="entry name" value="Beta-lactam/transpept-like"/>
</dbReference>
<gene>
    <name evidence="17" type="ORF">FD12_GL001013</name>
</gene>
<dbReference type="InterPro" id="IPR018044">
    <property type="entry name" value="Peptidase_S11"/>
</dbReference>
<feature type="domain" description="Peptidase S11 D-Ala-D-Ala carboxypeptidase A C-terminal" evidence="16">
    <location>
        <begin position="311"/>
        <end position="406"/>
    </location>
</feature>
<dbReference type="EC" id="3.4.16.4" evidence="4"/>
<keyword evidence="7 14" id="KW-0732">Signal</keyword>
<feature type="signal peptide" evidence="14">
    <location>
        <begin position="1"/>
        <end position="29"/>
    </location>
</feature>
<dbReference type="InterPro" id="IPR037167">
    <property type="entry name" value="Peptidase_S11_C_sf"/>
</dbReference>
<keyword evidence="18" id="KW-1185">Reference proteome</keyword>